<evidence type="ECO:0000259" key="7">
    <source>
        <dbReference type="Pfam" id="PF03807"/>
    </source>
</evidence>
<dbReference type="EC" id="1.5.1.2" evidence="4 5"/>
<keyword evidence="10" id="KW-1185">Reference proteome</keyword>
<keyword evidence="4" id="KW-0963">Cytoplasm</keyword>
<dbReference type="InterPro" id="IPR053790">
    <property type="entry name" value="P5CR-like_CS"/>
</dbReference>
<evidence type="ECO:0000256" key="2">
    <source>
        <dbReference type="ARBA" id="ARBA00022857"/>
    </source>
</evidence>
<dbReference type="NCBIfam" id="TIGR00112">
    <property type="entry name" value="proC"/>
    <property type="match status" value="1"/>
</dbReference>
<accession>A0ABQ1I1E9</accession>
<comment type="pathway">
    <text evidence="4 6">Amino-acid biosynthesis; L-proline biosynthesis; L-proline from L-glutamate 5-semialdehyde: step 1/1.</text>
</comment>
<dbReference type="InterPro" id="IPR008927">
    <property type="entry name" value="6-PGluconate_DH-like_C_sf"/>
</dbReference>
<evidence type="ECO:0000256" key="6">
    <source>
        <dbReference type="RuleBase" id="RU003903"/>
    </source>
</evidence>
<comment type="caution">
    <text evidence="9">The sequence shown here is derived from an EMBL/GenBank/DDBJ whole genome shotgun (WGS) entry which is preliminary data.</text>
</comment>
<comment type="function">
    <text evidence="4">Catalyzes the reduction of 1-pyrroline-5-carboxylate (PCA) to L-proline.</text>
</comment>
<dbReference type="InterPro" id="IPR000304">
    <property type="entry name" value="Pyrroline-COOH_reductase"/>
</dbReference>
<dbReference type="RefSeq" id="WP_055734373.1">
    <property type="nucleotide sequence ID" value="NZ_BMDY01000007.1"/>
</dbReference>
<dbReference type="PANTHER" id="PTHR11645:SF0">
    <property type="entry name" value="PYRROLINE-5-CARBOXYLATE REDUCTASE 3"/>
    <property type="match status" value="1"/>
</dbReference>
<dbReference type="PIRSF" id="PIRSF000193">
    <property type="entry name" value="Pyrrol-5-carb_rd"/>
    <property type="match status" value="1"/>
</dbReference>
<keyword evidence="2 4" id="KW-0521">NADP</keyword>
<keyword evidence="4 6" id="KW-0028">Amino-acid biosynthesis</keyword>
<comment type="catalytic activity">
    <reaction evidence="4 6">
        <text>L-proline + NADP(+) = (S)-1-pyrroline-5-carboxylate + NADPH + 2 H(+)</text>
        <dbReference type="Rhea" id="RHEA:14109"/>
        <dbReference type="ChEBI" id="CHEBI:15378"/>
        <dbReference type="ChEBI" id="CHEBI:17388"/>
        <dbReference type="ChEBI" id="CHEBI:57783"/>
        <dbReference type="ChEBI" id="CHEBI:58349"/>
        <dbReference type="ChEBI" id="CHEBI:60039"/>
        <dbReference type="EC" id="1.5.1.2"/>
    </reaction>
</comment>
<dbReference type="Proteomes" id="UP000651977">
    <property type="component" value="Unassembled WGS sequence"/>
</dbReference>
<protein>
    <recommendedName>
        <fullName evidence="4 5">Pyrroline-5-carboxylate reductase</fullName>
        <shortName evidence="4">P5C reductase</shortName>
        <shortName evidence="4">P5CR</shortName>
        <ecNumber evidence="4 5">1.5.1.2</ecNumber>
    </recommendedName>
    <alternativeName>
        <fullName evidence="4">PCA reductase</fullName>
    </alternativeName>
</protein>
<organism evidence="9 10">
    <name type="scientific">Agarivorans gilvus</name>
    <dbReference type="NCBI Taxonomy" id="680279"/>
    <lineage>
        <taxon>Bacteria</taxon>
        <taxon>Pseudomonadati</taxon>
        <taxon>Pseudomonadota</taxon>
        <taxon>Gammaproteobacteria</taxon>
        <taxon>Alteromonadales</taxon>
        <taxon>Alteromonadaceae</taxon>
        <taxon>Agarivorans</taxon>
    </lineage>
</organism>
<evidence type="ECO:0000256" key="4">
    <source>
        <dbReference type="HAMAP-Rule" id="MF_01925"/>
    </source>
</evidence>
<feature type="domain" description="Pyrroline-5-carboxylate reductase dimerisation" evidence="8">
    <location>
        <begin position="164"/>
        <end position="269"/>
    </location>
</feature>
<dbReference type="PANTHER" id="PTHR11645">
    <property type="entry name" value="PYRROLINE-5-CARBOXYLATE REDUCTASE"/>
    <property type="match status" value="1"/>
</dbReference>
<evidence type="ECO:0000259" key="8">
    <source>
        <dbReference type="Pfam" id="PF14748"/>
    </source>
</evidence>
<dbReference type="Pfam" id="PF14748">
    <property type="entry name" value="P5CR_dimer"/>
    <property type="match status" value="1"/>
</dbReference>
<dbReference type="SUPFAM" id="SSF48179">
    <property type="entry name" value="6-phosphogluconate dehydrogenase C-terminal domain-like"/>
    <property type="match status" value="1"/>
</dbReference>
<dbReference type="HAMAP" id="MF_01925">
    <property type="entry name" value="P5C_reductase"/>
    <property type="match status" value="1"/>
</dbReference>
<name>A0ABQ1I1E9_9ALTE</name>
<proteinExistence type="inferred from homology"/>
<sequence>MTARIAFIGGGNMASSLIGGIIANGADASNITASDPNLEQQQKLQQQFAINVTADNGQAIANSDIVVLAVKPQLMAEVCQAIKDLGLDLGAKLFISIAAGISVKRLKGLLGEHVAIVRTMPNTPALVGRGMTGLYAAADVSSEQAASAEQLMQAVGETCWVEQEDEINHIIAAAGSAPAYFFLFMEAMQQHAEQLGFSPEQARKLVQQAALGSAELVAANPDLELATLRANVTSKGGTTAEAIRVFEEQGVRKIVANAMDAAIARGREMESLF</sequence>
<dbReference type="Pfam" id="PF03807">
    <property type="entry name" value="F420_oxidored"/>
    <property type="match status" value="1"/>
</dbReference>
<evidence type="ECO:0000313" key="9">
    <source>
        <dbReference type="EMBL" id="GGB02892.1"/>
    </source>
</evidence>
<evidence type="ECO:0000256" key="3">
    <source>
        <dbReference type="ARBA" id="ARBA00023002"/>
    </source>
</evidence>
<dbReference type="InterPro" id="IPR028939">
    <property type="entry name" value="P5C_Rdtase_cat_N"/>
</dbReference>
<comment type="similarity">
    <text evidence="1 4 6">Belongs to the pyrroline-5-carboxylate reductase family.</text>
</comment>
<dbReference type="EMBL" id="BMDY01000007">
    <property type="protein sequence ID" value="GGB02892.1"/>
    <property type="molecule type" value="Genomic_DNA"/>
</dbReference>
<dbReference type="Gene3D" id="1.10.3730.10">
    <property type="entry name" value="ProC C-terminal domain-like"/>
    <property type="match status" value="1"/>
</dbReference>
<dbReference type="SUPFAM" id="SSF51735">
    <property type="entry name" value="NAD(P)-binding Rossmann-fold domains"/>
    <property type="match status" value="1"/>
</dbReference>
<keyword evidence="4 6" id="KW-0641">Proline biosynthesis</keyword>
<evidence type="ECO:0000256" key="5">
    <source>
        <dbReference type="NCBIfam" id="TIGR00112"/>
    </source>
</evidence>
<dbReference type="PROSITE" id="PS00521">
    <property type="entry name" value="P5CR"/>
    <property type="match status" value="1"/>
</dbReference>
<comment type="subcellular location">
    <subcellularLocation>
        <location evidence="4">Cytoplasm</location>
    </subcellularLocation>
</comment>
<evidence type="ECO:0000313" key="10">
    <source>
        <dbReference type="Proteomes" id="UP000651977"/>
    </source>
</evidence>
<dbReference type="Gene3D" id="3.40.50.720">
    <property type="entry name" value="NAD(P)-binding Rossmann-like Domain"/>
    <property type="match status" value="1"/>
</dbReference>
<feature type="domain" description="Pyrroline-5-carboxylate reductase catalytic N-terminal" evidence="7">
    <location>
        <begin position="4"/>
        <end position="100"/>
    </location>
</feature>
<comment type="catalytic activity">
    <reaction evidence="4">
        <text>L-proline + NAD(+) = (S)-1-pyrroline-5-carboxylate + NADH + 2 H(+)</text>
        <dbReference type="Rhea" id="RHEA:14105"/>
        <dbReference type="ChEBI" id="CHEBI:15378"/>
        <dbReference type="ChEBI" id="CHEBI:17388"/>
        <dbReference type="ChEBI" id="CHEBI:57540"/>
        <dbReference type="ChEBI" id="CHEBI:57945"/>
        <dbReference type="ChEBI" id="CHEBI:60039"/>
        <dbReference type="EC" id="1.5.1.2"/>
    </reaction>
</comment>
<evidence type="ECO:0000256" key="1">
    <source>
        <dbReference type="ARBA" id="ARBA00005525"/>
    </source>
</evidence>
<dbReference type="InterPro" id="IPR036291">
    <property type="entry name" value="NAD(P)-bd_dom_sf"/>
</dbReference>
<reference evidence="10" key="1">
    <citation type="journal article" date="2019" name="Int. J. Syst. Evol. Microbiol.">
        <title>The Global Catalogue of Microorganisms (GCM) 10K type strain sequencing project: providing services to taxonomists for standard genome sequencing and annotation.</title>
        <authorList>
            <consortium name="The Broad Institute Genomics Platform"/>
            <consortium name="The Broad Institute Genome Sequencing Center for Infectious Disease"/>
            <person name="Wu L."/>
            <person name="Ma J."/>
        </authorList>
    </citation>
    <scope>NUCLEOTIDE SEQUENCE [LARGE SCALE GENOMIC DNA]</scope>
    <source>
        <strain evidence="10">CGMCC 1.10131</strain>
    </source>
</reference>
<gene>
    <name evidence="4 9" type="primary">proC</name>
    <name evidence="9" type="ORF">GCM10007414_15330</name>
</gene>
<dbReference type="InterPro" id="IPR029036">
    <property type="entry name" value="P5CR_dimer"/>
</dbReference>
<keyword evidence="3 4" id="KW-0560">Oxidoreductase</keyword>